<dbReference type="InterPro" id="IPR014284">
    <property type="entry name" value="RNA_pol_sigma-70_dom"/>
</dbReference>
<reference evidence="6 7" key="1">
    <citation type="submission" date="2020-03" db="EMBL/GenBank/DDBJ databases">
        <title>Genomic analysis of Bacteroides faecium CBA7301.</title>
        <authorList>
            <person name="Kim J."/>
            <person name="Roh S.W."/>
        </authorList>
    </citation>
    <scope>NUCLEOTIDE SEQUENCE [LARGE SCALE GENOMIC DNA]</scope>
    <source>
        <strain evidence="6 7">CBA7301</strain>
    </source>
</reference>
<dbReference type="InterPro" id="IPR014327">
    <property type="entry name" value="RNA_pol_sigma70_bacteroid"/>
</dbReference>
<dbReference type="CDD" id="cd06171">
    <property type="entry name" value="Sigma70_r4"/>
    <property type="match status" value="1"/>
</dbReference>
<sequence length="188" mass="22593">MTEEQAVTLLSKEDSHEAYSYLYEMYWSKVYNFARLYISSIDDAKEIVQIVFVKLWETRTFLKENESLKGYLFIITRNIIFNQKRRNFNEDFYKSSILDAYTEDNINDSCEAEEKMYALELSRFIDALIQSLPERQRECFLMSRVEKMTYREIGERMGISDRTVEVHIMRALKYLKKNIILFLIFLAQ</sequence>
<dbReference type="PANTHER" id="PTHR43133">
    <property type="entry name" value="RNA POLYMERASE ECF-TYPE SIGMA FACTO"/>
    <property type="match status" value="1"/>
</dbReference>
<evidence type="ECO:0000256" key="2">
    <source>
        <dbReference type="ARBA" id="ARBA00023015"/>
    </source>
</evidence>
<dbReference type="PANTHER" id="PTHR43133:SF46">
    <property type="entry name" value="RNA POLYMERASE SIGMA-70 FACTOR ECF SUBFAMILY"/>
    <property type="match status" value="1"/>
</dbReference>
<dbReference type="SUPFAM" id="SSF88659">
    <property type="entry name" value="Sigma3 and sigma4 domains of RNA polymerase sigma factors"/>
    <property type="match status" value="1"/>
</dbReference>
<keyword evidence="2" id="KW-0805">Transcription regulation</keyword>
<dbReference type="InterPro" id="IPR000792">
    <property type="entry name" value="Tscrpt_reg_LuxR_C"/>
</dbReference>
<dbReference type="Pfam" id="PF04542">
    <property type="entry name" value="Sigma70_r2"/>
    <property type="match status" value="1"/>
</dbReference>
<dbReference type="RefSeq" id="WP_167967303.1">
    <property type="nucleotide sequence ID" value="NZ_CP050831.1"/>
</dbReference>
<dbReference type="SUPFAM" id="SSF88946">
    <property type="entry name" value="Sigma2 domain of RNA polymerase sigma factors"/>
    <property type="match status" value="1"/>
</dbReference>
<organism evidence="6 7">
    <name type="scientific">Bacteroides faecium</name>
    <dbReference type="NCBI Taxonomy" id="2715212"/>
    <lineage>
        <taxon>Bacteria</taxon>
        <taxon>Pseudomonadati</taxon>
        <taxon>Bacteroidota</taxon>
        <taxon>Bacteroidia</taxon>
        <taxon>Bacteroidales</taxon>
        <taxon>Bacteroidaceae</taxon>
        <taxon>Bacteroides</taxon>
    </lineage>
</organism>
<dbReference type="InterPro" id="IPR007627">
    <property type="entry name" value="RNA_pol_sigma70_r2"/>
</dbReference>
<evidence type="ECO:0000313" key="7">
    <source>
        <dbReference type="Proteomes" id="UP000501780"/>
    </source>
</evidence>
<evidence type="ECO:0000259" key="5">
    <source>
        <dbReference type="SMART" id="SM00421"/>
    </source>
</evidence>
<dbReference type="Pfam" id="PF08281">
    <property type="entry name" value="Sigma70_r4_2"/>
    <property type="match status" value="1"/>
</dbReference>
<keyword evidence="7" id="KW-1185">Reference proteome</keyword>
<proteinExistence type="inferred from homology"/>
<dbReference type="AlphaFoldDB" id="A0A6H0KWD2"/>
<dbReference type="InterPro" id="IPR013249">
    <property type="entry name" value="RNA_pol_sigma70_r4_t2"/>
</dbReference>
<evidence type="ECO:0000313" key="6">
    <source>
        <dbReference type="EMBL" id="QIU97615.1"/>
    </source>
</evidence>
<dbReference type="NCBIfam" id="TIGR02985">
    <property type="entry name" value="Sig70_bacteroi1"/>
    <property type="match status" value="1"/>
</dbReference>
<keyword evidence="3" id="KW-0731">Sigma factor</keyword>
<evidence type="ECO:0000256" key="4">
    <source>
        <dbReference type="ARBA" id="ARBA00023163"/>
    </source>
</evidence>
<dbReference type="NCBIfam" id="TIGR02937">
    <property type="entry name" value="sigma70-ECF"/>
    <property type="match status" value="1"/>
</dbReference>
<protein>
    <submittedName>
        <fullName evidence="6">RNA polymerase sigma-70 factor</fullName>
    </submittedName>
</protein>
<dbReference type="Gene3D" id="1.10.10.10">
    <property type="entry name" value="Winged helix-like DNA-binding domain superfamily/Winged helix DNA-binding domain"/>
    <property type="match status" value="1"/>
</dbReference>
<keyword evidence="4" id="KW-0804">Transcription</keyword>
<dbReference type="InterPro" id="IPR013324">
    <property type="entry name" value="RNA_pol_sigma_r3/r4-like"/>
</dbReference>
<gene>
    <name evidence="6" type="ORF">BacF7301_24975</name>
</gene>
<dbReference type="InterPro" id="IPR013325">
    <property type="entry name" value="RNA_pol_sigma_r2"/>
</dbReference>
<dbReference type="GO" id="GO:0003677">
    <property type="term" value="F:DNA binding"/>
    <property type="evidence" value="ECO:0007669"/>
    <property type="project" value="InterPro"/>
</dbReference>
<dbReference type="SMART" id="SM00421">
    <property type="entry name" value="HTH_LUXR"/>
    <property type="match status" value="1"/>
</dbReference>
<dbReference type="InterPro" id="IPR039425">
    <property type="entry name" value="RNA_pol_sigma-70-like"/>
</dbReference>
<dbReference type="EMBL" id="CP050831">
    <property type="protein sequence ID" value="QIU97615.1"/>
    <property type="molecule type" value="Genomic_DNA"/>
</dbReference>
<dbReference type="Proteomes" id="UP000501780">
    <property type="component" value="Chromosome"/>
</dbReference>
<accession>A0A6H0KWD2</accession>
<dbReference type="KEGG" id="bfc:BacF7301_24975"/>
<feature type="domain" description="HTH luxR-type" evidence="5">
    <location>
        <begin position="129"/>
        <end position="187"/>
    </location>
</feature>
<dbReference type="InterPro" id="IPR036388">
    <property type="entry name" value="WH-like_DNA-bd_sf"/>
</dbReference>
<name>A0A6H0KWD2_9BACE</name>
<dbReference type="Gene3D" id="1.10.1740.10">
    <property type="match status" value="1"/>
</dbReference>
<evidence type="ECO:0000256" key="3">
    <source>
        <dbReference type="ARBA" id="ARBA00023082"/>
    </source>
</evidence>
<dbReference type="GO" id="GO:0006352">
    <property type="term" value="P:DNA-templated transcription initiation"/>
    <property type="evidence" value="ECO:0007669"/>
    <property type="project" value="InterPro"/>
</dbReference>
<comment type="similarity">
    <text evidence="1">Belongs to the sigma-70 factor family. ECF subfamily.</text>
</comment>
<dbReference type="GO" id="GO:0016987">
    <property type="term" value="F:sigma factor activity"/>
    <property type="evidence" value="ECO:0007669"/>
    <property type="project" value="UniProtKB-KW"/>
</dbReference>
<evidence type="ECO:0000256" key="1">
    <source>
        <dbReference type="ARBA" id="ARBA00010641"/>
    </source>
</evidence>